<reference evidence="6" key="1">
    <citation type="submission" date="2021-03" db="EMBL/GenBank/DDBJ databases">
        <title>Bacillus suaedae sp. nov., isolated from Suaeda aralocaspica.</title>
        <authorList>
            <person name="Lei R.F.R."/>
        </authorList>
    </citation>
    <scope>NUCLEOTIDE SEQUENCE</scope>
    <source>
        <strain evidence="6">YZJH907-2</strain>
    </source>
</reference>
<protein>
    <submittedName>
        <fullName evidence="6">LPXTG cell wall anchor domain-containing protein</fullName>
    </submittedName>
</protein>
<keyword evidence="2" id="KW-0812">Transmembrane</keyword>
<name>A0A940WWA7_9BACI</name>
<dbReference type="Proteomes" id="UP000678228">
    <property type="component" value="Unassembled WGS sequence"/>
</dbReference>
<feature type="domain" description="Rhamnogalacturonan I lyase beta-sheet" evidence="3">
    <location>
        <begin position="39"/>
        <end position="130"/>
    </location>
</feature>
<feature type="domain" description="Beta-agarase/YXIM esterase-like galactose-binding" evidence="4">
    <location>
        <begin position="842"/>
        <end position="962"/>
    </location>
</feature>
<gene>
    <name evidence="6" type="ORF">J7W16_21280</name>
</gene>
<keyword evidence="2" id="KW-1133">Transmembrane helix</keyword>
<dbReference type="Pfam" id="PF21348">
    <property type="entry name" value="RGL11_C"/>
    <property type="match status" value="2"/>
</dbReference>
<dbReference type="InterPro" id="IPR041624">
    <property type="entry name" value="RGI_lyase"/>
</dbReference>
<dbReference type="InterPro" id="IPR034641">
    <property type="entry name" value="RGL11"/>
</dbReference>
<feature type="compositionally biased region" description="Basic and acidic residues" evidence="1">
    <location>
        <begin position="1158"/>
        <end position="1200"/>
    </location>
</feature>
<organism evidence="6 7">
    <name type="scientific">Halalkalibacter suaedae</name>
    <dbReference type="NCBI Taxonomy" id="2822140"/>
    <lineage>
        <taxon>Bacteria</taxon>
        <taxon>Bacillati</taxon>
        <taxon>Bacillota</taxon>
        <taxon>Bacilli</taxon>
        <taxon>Bacillales</taxon>
        <taxon>Bacillaceae</taxon>
        <taxon>Halalkalibacter</taxon>
    </lineage>
</organism>
<dbReference type="InterPro" id="IPR013783">
    <property type="entry name" value="Ig-like_fold"/>
</dbReference>
<keyword evidence="7" id="KW-1185">Reference proteome</keyword>
<evidence type="ECO:0000256" key="1">
    <source>
        <dbReference type="SAM" id="MobiDB-lite"/>
    </source>
</evidence>
<dbReference type="Gene3D" id="2.60.40.10">
    <property type="entry name" value="Immunoglobulins"/>
    <property type="match status" value="1"/>
</dbReference>
<evidence type="ECO:0000259" key="5">
    <source>
        <dbReference type="Pfam" id="PF21348"/>
    </source>
</evidence>
<accession>A0A940WWA7</accession>
<evidence type="ECO:0000256" key="2">
    <source>
        <dbReference type="SAM" id="Phobius"/>
    </source>
</evidence>
<dbReference type="InterPro" id="IPR028994">
    <property type="entry name" value="Integrin_alpha_N"/>
</dbReference>
<dbReference type="InterPro" id="IPR008979">
    <property type="entry name" value="Galactose-bd-like_sf"/>
</dbReference>
<dbReference type="InterPro" id="IPR049033">
    <property type="entry name" value="AGA-YXIM_GBD"/>
</dbReference>
<dbReference type="Gene3D" id="2.60.120.430">
    <property type="entry name" value="Galactose-binding lectin"/>
    <property type="match status" value="2"/>
</dbReference>
<dbReference type="CDD" id="cd10318">
    <property type="entry name" value="RGL11"/>
    <property type="match status" value="1"/>
</dbReference>
<evidence type="ECO:0000313" key="7">
    <source>
        <dbReference type="Proteomes" id="UP000678228"/>
    </source>
</evidence>
<evidence type="ECO:0000313" key="6">
    <source>
        <dbReference type="EMBL" id="MBP3953600.1"/>
    </source>
</evidence>
<dbReference type="PANTHER" id="PTHR43118:SF1">
    <property type="entry name" value="RHAMNOGALACTURONAN LYASE (EUROFUNG)"/>
    <property type="match status" value="1"/>
</dbReference>
<keyword evidence="2" id="KW-0472">Membrane</keyword>
<comment type="caution">
    <text evidence="6">The sequence shown here is derived from an EMBL/GenBank/DDBJ whole genome shotgun (WGS) entry which is preliminary data.</text>
</comment>
<evidence type="ECO:0000259" key="4">
    <source>
        <dbReference type="Pfam" id="PF21254"/>
    </source>
</evidence>
<feature type="region of interest" description="Disordered" evidence="1">
    <location>
        <begin position="1121"/>
        <end position="1200"/>
    </location>
</feature>
<proteinExistence type="predicted"/>
<feature type="domain" description="Rhamnogalacturonan lyase family 11 C-terminal" evidence="5">
    <location>
        <begin position="134"/>
        <end position="247"/>
    </location>
</feature>
<feature type="domain" description="Rhamnogalacturonan lyase family 11 C-terminal" evidence="5">
    <location>
        <begin position="350"/>
        <end position="746"/>
    </location>
</feature>
<dbReference type="NCBIfam" id="TIGR01167">
    <property type="entry name" value="LPXTG_anchor"/>
    <property type="match status" value="1"/>
</dbReference>
<dbReference type="SUPFAM" id="SSF49785">
    <property type="entry name" value="Galactose-binding domain-like"/>
    <property type="match status" value="2"/>
</dbReference>
<dbReference type="PANTHER" id="PTHR43118">
    <property type="entry name" value="RHAMNOGALACTURONAN LYASE (EUROFUNG)"/>
    <property type="match status" value="1"/>
</dbReference>
<sequence>MSRRLSILVIFAMIVSMFSNVGLSAKAFEGSSNGLDGVQLEDLDRGLVAAKTSEGIFLSWRLLSNEVTAYSDYGLRGTDFNVYRDGEQIATVETSTNFLDKDGTENSTYYVSAVVDGEETGDVSKTVSPWGNDYHDLPLQKPADGVTPAGETYTYTANDMSIGDVNGDGQYEYMVKWDPANSKDVSQVGYTGNVYIDTYTFDGTLLYRIDLGVNVRAGAHYTQFMVYDFDGNGKAEMMMKTAPGTKVMYFDEAGNVSSEEYITMPQVDLDAGYSNDDDYRLSAEGYYEHVVSMFMDWHNHPEVIAGNWPSIEEGIGMDAEFEYPLSKEDAETLADYFIDVYAPSRSTRNNLRAFEGFILSGPEYISVFDGETGSELETIDYEPGREDDGLIWGDYAYSRIEPGNRVDRLNMGIAYLDGKRPSFFVNRGYYTRSVFVSWNWDGTNLTEVWTADSGHVPMDNPFNSSPHGGKGSDEELGRLASQGNHAISVADVDGDGKHEIVHGGATLDDDGTLLYSSMAELPPQSPAAGDLSVFGHGDALHVADIDPDRPGLEIFSVFEAGPWAPYGFALREAATGEVIYGDYTGADTGRGMIGDVVRGQRGLETWAIDLRTADGTVLGTSRPGTNMNIKWSADMATQLVNGSGNATVTIDDWQEGRMLTAEGTRTNNGTKGNPSLVADVFGDWREELLVRTEDSSAIRIYLSTEETDRKLYTLMHDIQYRTGIAWQNGGYNQPAYPSFYFATDMDWDKVTVPNVGQVPYVEEEGPEIDVSELEELLLIAKGISNEYDAYTEVSYQALQDAIVEAEAELETIQFDYQLHGALEKLQNALDGLIEIVDLGPGFRFDFGSENSPLANGYVKVSDTLIYDEERGYGFDEGTDGSRDQDGPDDLRRDFILAHNKEFKLDLANGEYDVKIYTGSNWNGNTTTYSLEGEEAEGGMSTAAGEFVEYTDTVTVEDGQLNIHFGGEWARINGIEVVAVEDFNVKFDFGGETSPVSYGWTQVANTLLYDSELGYGLNKAVATRDRGGPDDVRRDFVIDGNYEFLVDLRNGDYKVKIIAGDDIASNNSTFTIEGTDYGQISSGSGQYAELEETVTVDDGQMNIQIGGNGRINGLELYFVPEVKEPTDPTDPGTDPEEPTDPTDPGTDPEEPTEPTDPETDPKEPTEEDKTPVPGKKDKLKEKEKDKKLKGEKPVKGEEEKKLPDTATSFFNTLFIGLILVVTGGIIFFFVKRKRKTV</sequence>
<dbReference type="Pfam" id="PF18370">
    <property type="entry name" value="RGI_lyase"/>
    <property type="match status" value="1"/>
</dbReference>
<feature type="compositionally biased region" description="Acidic residues" evidence="1">
    <location>
        <begin position="1132"/>
        <end position="1157"/>
    </location>
</feature>
<feature type="domain" description="Beta-agarase/YXIM esterase-like galactose-binding" evidence="4">
    <location>
        <begin position="985"/>
        <end position="1104"/>
    </location>
</feature>
<feature type="transmembrane region" description="Helical" evidence="2">
    <location>
        <begin position="1208"/>
        <end position="1229"/>
    </location>
</feature>
<dbReference type="EMBL" id="JAGKSQ010000018">
    <property type="protein sequence ID" value="MBP3953600.1"/>
    <property type="molecule type" value="Genomic_DNA"/>
</dbReference>
<dbReference type="InterPro" id="IPR049366">
    <property type="entry name" value="RGL11_C"/>
</dbReference>
<dbReference type="AlphaFoldDB" id="A0A940WWA7"/>
<dbReference type="SUPFAM" id="SSF69318">
    <property type="entry name" value="Integrin alpha N-terminal domain"/>
    <property type="match status" value="1"/>
</dbReference>
<evidence type="ECO:0000259" key="3">
    <source>
        <dbReference type="Pfam" id="PF18370"/>
    </source>
</evidence>
<dbReference type="Pfam" id="PF21254">
    <property type="entry name" value="AGA-YXIM_GBD"/>
    <property type="match status" value="2"/>
</dbReference>